<dbReference type="InterPro" id="IPR050922">
    <property type="entry name" value="LytR/CpsA/Psr_CW_biosynth"/>
</dbReference>
<comment type="caution">
    <text evidence="3">The sequence shown here is derived from an EMBL/GenBank/DDBJ whole genome shotgun (WGS) entry which is preliminary data.</text>
</comment>
<dbReference type="Proteomes" id="UP000230790">
    <property type="component" value="Unassembled WGS sequence"/>
</dbReference>
<comment type="similarity">
    <text evidence="1">Belongs to the LytR/CpsA/Psr (LCP) family.</text>
</comment>
<evidence type="ECO:0000256" key="1">
    <source>
        <dbReference type="ARBA" id="ARBA00006068"/>
    </source>
</evidence>
<dbReference type="EMBL" id="PGTN01000007">
    <property type="protein sequence ID" value="PJF48717.1"/>
    <property type="molecule type" value="Genomic_DNA"/>
</dbReference>
<dbReference type="Pfam" id="PF03816">
    <property type="entry name" value="LytR_cpsA_psr"/>
    <property type="match status" value="1"/>
</dbReference>
<evidence type="ECO:0000259" key="2">
    <source>
        <dbReference type="Pfam" id="PF03816"/>
    </source>
</evidence>
<proteinExistence type="inferred from homology"/>
<dbReference type="Gene3D" id="3.40.630.190">
    <property type="entry name" value="LCP protein"/>
    <property type="match status" value="1"/>
</dbReference>
<feature type="domain" description="Cell envelope-related transcriptional attenuator" evidence="2">
    <location>
        <begin position="95"/>
        <end position="257"/>
    </location>
</feature>
<gene>
    <name evidence="3" type="ORF">CUN48_01855</name>
</gene>
<dbReference type="AlphaFoldDB" id="A0A2M8QFY6"/>
<organism evidence="3 4">
    <name type="scientific">Candidatus Thermofonsia Clade 3 bacterium</name>
    <dbReference type="NCBI Taxonomy" id="2364212"/>
    <lineage>
        <taxon>Bacteria</taxon>
        <taxon>Bacillati</taxon>
        <taxon>Chloroflexota</taxon>
        <taxon>Candidatus Thermofontia</taxon>
        <taxon>Candidatus Thermofonsia Clade 3</taxon>
    </lineage>
</organism>
<protein>
    <recommendedName>
        <fullName evidence="2">Cell envelope-related transcriptional attenuator domain-containing protein</fullName>
    </recommendedName>
</protein>
<evidence type="ECO:0000313" key="3">
    <source>
        <dbReference type="EMBL" id="PJF48717.1"/>
    </source>
</evidence>
<evidence type="ECO:0000313" key="4">
    <source>
        <dbReference type="Proteomes" id="UP000230790"/>
    </source>
</evidence>
<dbReference type="NCBIfam" id="TIGR00350">
    <property type="entry name" value="lytR_cpsA_psr"/>
    <property type="match status" value="1"/>
</dbReference>
<accession>A0A2M8QFY6</accession>
<dbReference type="PANTHER" id="PTHR33392:SF6">
    <property type="entry name" value="POLYISOPRENYL-TEICHOIC ACID--PEPTIDOGLYCAN TEICHOIC ACID TRANSFERASE TAGU"/>
    <property type="match status" value="1"/>
</dbReference>
<dbReference type="PANTHER" id="PTHR33392">
    <property type="entry name" value="POLYISOPRENYL-TEICHOIC ACID--PEPTIDOGLYCAN TEICHOIC ACID TRANSFERASE TAGU"/>
    <property type="match status" value="1"/>
</dbReference>
<reference evidence="3 4" key="1">
    <citation type="submission" date="2017-11" db="EMBL/GenBank/DDBJ databases">
        <title>Evolution of Phototrophy in the Chloroflexi Phylum Driven by Horizontal Gene Transfer.</title>
        <authorList>
            <person name="Ward L.M."/>
            <person name="Hemp J."/>
            <person name="Shih P.M."/>
            <person name="Mcglynn S.E."/>
            <person name="Fischer W."/>
        </authorList>
    </citation>
    <scope>NUCLEOTIDE SEQUENCE [LARGE SCALE GENOMIC DNA]</scope>
    <source>
        <strain evidence="3">JP3_7</strain>
    </source>
</reference>
<name>A0A2M8QFY6_9CHLR</name>
<sequence length="357" mass="39893">MPRKPLVIGFIVLGLIATAIGASFYAYRRAYEYFANELPILPEILSQPRPVSIATPSASQDEIIVLPKAWDGKERVNILLLGIDQRAGESERAYRTDTIIVFTLDPMAMEAGILSIPRDIWVPIPGEFEQPNYRINQANFLGDAYDYPGGGIALARKTVENFLGIPIHFVARINFTAFENFIDRIGGITIDVPEPIYDPQYPTEDYGVEVFSLPAGLQTMDGATALKYARTRHSHNGDFDRARRQQQVILAVREKLKNPQTLALLIASAPDMLRELGSSIKTDMTLDQMQQLAVLAQNLERDKIKSEVLDQRYTEFATTPDGAQVIIPIRARIAELRDRFFSSPVTVKAAEIRSTTP</sequence>
<dbReference type="InterPro" id="IPR004474">
    <property type="entry name" value="LytR_CpsA_psr"/>
</dbReference>